<feature type="chain" id="PRO_5009247363" evidence="1">
    <location>
        <begin position="31"/>
        <end position="207"/>
    </location>
</feature>
<proteinExistence type="predicted"/>
<name>A0A1H0C7T2_ALLAB</name>
<dbReference type="STRING" id="211114.SAMN04489726_7072"/>
<dbReference type="AlphaFoldDB" id="A0A1H0C7T2"/>
<feature type="signal peptide" evidence="1">
    <location>
        <begin position="1"/>
        <end position="30"/>
    </location>
</feature>
<dbReference type="RefSeq" id="WP_030426405.1">
    <property type="nucleotide sequence ID" value="NZ_JOEF01000001.1"/>
</dbReference>
<keyword evidence="3" id="KW-1185">Reference proteome</keyword>
<accession>A0A1H0C7T2</accession>
<evidence type="ECO:0000256" key="1">
    <source>
        <dbReference type="SAM" id="SignalP"/>
    </source>
</evidence>
<dbReference type="EMBL" id="LT629701">
    <property type="protein sequence ID" value="SDN53909.1"/>
    <property type="molecule type" value="Genomic_DNA"/>
</dbReference>
<evidence type="ECO:0000313" key="3">
    <source>
        <dbReference type="Proteomes" id="UP000183376"/>
    </source>
</evidence>
<dbReference type="eggNOG" id="ENOG5032RA0">
    <property type="taxonomic scope" value="Bacteria"/>
</dbReference>
<gene>
    <name evidence="2" type="ORF">SAMN04489726_7072</name>
</gene>
<dbReference type="Proteomes" id="UP000183376">
    <property type="component" value="Chromosome I"/>
</dbReference>
<organism evidence="2 3">
    <name type="scientific">Allokutzneria albata</name>
    <name type="common">Kibdelosporangium albatum</name>
    <dbReference type="NCBI Taxonomy" id="211114"/>
    <lineage>
        <taxon>Bacteria</taxon>
        <taxon>Bacillati</taxon>
        <taxon>Actinomycetota</taxon>
        <taxon>Actinomycetes</taxon>
        <taxon>Pseudonocardiales</taxon>
        <taxon>Pseudonocardiaceae</taxon>
        <taxon>Allokutzneria</taxon>
    </lineage>
</organism>
<sequence length="207" mass="20396">MSPARIALAGSLVTALALAPVLALPAPASAASVTFACQAKTPIGPVNAGVTQAMEAKAPATVKPGAEFELVFDPPASTIPATINGVKVREVKNFKLAVPVPANSTFVSVALSGGSGIGTPTIVQEGGNMVVTLAGPLKGGAAIELPTITVKLKAGASGTIESKLGGTGFDKPGLTFTGTAEFGPLPVDAPVACYPDPNPALTTTKIA</sequence>
<protein>
    <submittedName>
        <fullName evidence="2">Dehydratase</fullName>
    </submittedName>
</protein>
<evidence type="ECO:0000313" key="2">
    <source>
        <dbReference type="EMBL" id="SDN53909.1"/>
    </source>
</evidence>
<dbReference type="OrthoDB" id="3820986at2"/>
<keyword evidence="1" id="KW-0732">Signal</keyword>
<reference evidence="2 3" key="1">
    <citation type="submission" date="2016-10" db="EMBL/GenBank/DDBJ databases">
        <authorList>
            <person name="de Groot N.N."/>
        </authorList>
    </citation>
    <scope>NUCLEOTIDE SEQUENCE [LARGE SCALE GENOMIC DNA]</scope>
    <source>
        <strain evidence="2 3">DSM 44149</strain>
    </source>
</reference>